<evidence type="ECO:0000313" key="5">
    <source>
        <dbReference type="Proteomes" id="UP000095767"/>
    </source>
</evidence>
<dbReference type="Gene3D" id="3.40.50.2000">
    <property type="entry name" value="Glycogen Phosphorylase B"/>
    <property type="match status" value="8"/>
</dbReference>
<organism evidence="4 5">
    <name type="scientific">Dichanthelium oligosanthes</name>
    <dbReference type="NCBI Taxonomy" id="888268"/>
    <lineage>
        <taxon>Eukaryota</taxon>
        <taxon>Viridiplantae</taxon>
        <taxon>Streptophyta</taxon>
        <taxon>Embryophyta</taxon>
        <taxon>Tracheophyta</taxon>
        <taxon>Spermatophyta</taxon>
        <taxon>Magnoliopsida</taxon>
        <taxon>Liliopsida</taxon>
        <taxon>Poales</taxon>
        <taxon>Poaceae</taxon>
        <taxon>PACMAD clade</taxon>
        <taxon>Panicoideae</taxon>
        <taxon>Panicodae</taxon>
        <taxon>Paniceae</taxon>
        <taxon>Dichantheliinae</taxon>
        <taxon>Dichanthelium</taxon>
    </lineage>
</organism>
<dbReference type="PANTHER" id="PTHR48047">
    <property type="entry name" value="GLYCOSYLTRANSFERASE"/>
    <property type="match status" value="1"/>
</dbReference>
<comment type="similarity">
    <text evidence="1">Belongs to the UDP-glycosyltransferase family.</text>
</comment>
<dbReference type="Proteomes" id="UP000095767">
    <property type="component" value="Unassembled WGS sequence"/>
</dbReference>
<gene>
    <name evidence="4" type="ORF">BAE44_0003106</name>
</gene>
<dbReference type="Pfam" id="PF26168">
    <property type="entry name" value="Glyco_transf_N"/>
    <property type="match status" value="1"/>
</dbReference>
<dbReference type="PANTHER" id="PTHR48047:SF213">
    <property type="entry name" value="GLYCOSYLTRANSFERASE"/>
    <property type="match status" value="1"/>
</dbReference>
<reference evidence="4 5" key="1">
    <citation type="submission" date="2016-09" db="EMBL/GenBank/DDBJ databases">
        <title>The draft genome of Dichanthelium oligosanthes: A C3 panicoid grass species.</title>
        <authorList>
            <person name="Studer A.J."/>
            <person name="Schnable J.C."/>
            <person name="Brutnell T.P."/>
        </authorList>
    </citation>
    <scope>NUCLEOTIDE SEQUENCE [LARGE SCALE GENOMIC DNA]</scope>
    <source>
        <strain evidence="5">cv. Kellogg 1175</strain>
        <tissue evidence="4">Leaf</tissue>
    </source>
</reference>
<dbReference type="InterPro" id="IPR002213">
    <property type="entry name" value="UDP_glucos_trans"/>
</dbReference>
<evidence type="ECO:0000259" key="3">
    <source>
        <dbReference type="Pfam" id="PF26168"/>
    </source>
</evidence>
<dbReference type="InterPro" id="IPR058980">
    <property type="entry name" value="Glyco_transf_N"/>
</dbReference>
<accession>A0A1E5WEQ7</accession>
<protein>
    <submittedName>
        <fullName evidence="4">UDP-glycosyltransferase 73D1</fullName>
    </submittedName>
</protein>
<name>A0A1E5WEQ7_9POAL</name>
<keyword evidence="2 4" id="KW-0808">Transferase</keyword>
<dbReference type="SUPFAM" id="SSF53756">
    <property type="entry name" value="UDP-Glycosyltransferase/glycogen phosphorylase"/>
    <property type="match status" value="4"/>
</dbReference>
<dbReference type="Pfam" id="PF00201">
    <property type="entry name" value="UDPGT"/>
    <property type="match status" value="4"/>
</dbReference>
<feature type="domain" description="Glycosyltransferase N-terminal" evidence="3">
    <location>
        <begin position="975"/>
        <end position="1217"/>
    </location>
</feature>
<dbReference type="STRING" id="888268.A0A1E5WEQ7"/>
<dbReference type="InterPro" id="IPR035595">
    <property type="entry name" value="UDP_glycos_trans_CS"/>
</dbReference>
<dbReference type="GO" id="GO:0035251">
    <property type="term" value="F:UDP-glucosyltransferase activity"/>
    <property type="evidence" value="ECO:0007669"/>
    <property type="project" value="TreeGrafter"/>
</dbReference>
<evidence type="ECO:0000256" key="1">
    <source>
        <dbReference type="ARBA" id="ARBA00009995"/>
    </source>
</evidence>
<dbReference type="CDD" id="cd03784">
    <property type="entry name" value="GT1_Gtf-like"/>
    <property type="match status" value="4"/>
</dbReference>
<dbReference type="OrthoDB" id="5835829at2759"/>
<proteinExistence type="inferred from homology"/>
<keyword evidence="5" id="KW-1185">Reference proteome</keyword>
<evidence type="ECO:0000313" key="4">
    <source>
        <dbReference type="EMBL" id="OEL35873.1"/>
    </source>
</evidence>
<evidence type="ECO:0000256" key="2">
    <source>
        <dbReference type="ARBA" id="ARBA00022679"/>
    </source>
</evidence>
<comment type="caution">
    <text evidence="4">The sequence shown here is derived from an EMBL/GenBank/DDBJ whole genome shotgun (WGS) entry which is preliminary data.</text>
</comment>
<dbReference type="EMBL" id="LWDX02010714">
    <property type="protein sequence ID" value="OEL35873.1"/>
    <property type="molecule type" value="Genomic_DNA"/>
</dbReference>
<dbReference type="FunFam" id="3.40.50.2000:FF:000154">
    <property type="entry name" value="Glycosyltransferase"/>
    <property type="match status" value="4"/>
</dbReference>
<dbReference type="PROSITE" id="PS00375">
    <property type="entry name" value="UDPGT"/>
    <property type="match status" value="4"/>
</dbReference>
<sequence>MEGATKPHFVLFPWTGTITHIIPMTDLGCLLASHGADVTIITTPVNATIAQSRVDRGPAPHGAATITVTAVPFPAADAGLPEGRERMDLLRSQAEIPRFFVANKGFGEAVARYCLREAPRRPSCIVSGMCQTWALGLARELGVPCYVFHGFGAFALLCMEYLFKHRPHEAVASADEVFDVPALPPFECRLTSRQLPPHFMPPTSVGGEALRGIREFDVAADGFVVNTFEELERGSAALLAEAAGKNVLAVGPVSLCRAPSLDPQSMSDDARRCMAWLDAKEPRSVVYVSFGSSGRMPPAQLMQLGMALVSCPSPVLWLIKGADSLPGDVQKWLRENTDADGVAYSKCLVVRGWAPQVAILAHPAVGGFMTHCGWGSTLEAVAAGVPMATWPFFVEQFINERLIVNVLGIGVSIGVTKPTETIFTSSNAGGGEAEGEAEVGMEQVKKALEKLMDQGPKGEGMRKKAQELKLKAKAATYQMERATKQPHLVLIPWTGGISHIIPMTDVGCLLASHGAQVTVITTPANAPLVQSRVDRATATATAPHCAGIITVAAIPFPATEAGLPEGCERFDLLQSPADVPRFFAANKLFGEAVARYCRGASLPGGRPSCVVAGMCQSWALGLARDLGVPCYIFHGFGAFALLCVEHLFQHRPHEAVADPDELFDIPVLPSFGCRISRRQLPPHFLPSTAMGGGPLQEMREFDVAVDGVVVNTFEELEHGSAALLAVATGKKVLAVGPVSLSRSPSLDPQTNMSDDARRCMAWLDTKASKSVVYVSFGSAGCIPSAQLMQLGMALVSCPWPVLWVVKGADSLPDNAKKWLCENTDADGVADSKCLVVRGWAPQVAILAHPAVGGFLTHCGWGSTLEAVAAGMPMATWPLFAEQFVNERLIVDVLGVGVSVGVTKPTENILTASDKTYGSKAEVEPEVGMEQVTKALEKLMDQGVEGVERRRKAQELKLRAKGMQEMEASLCPKPHVVVIPWPATSHMIPIVDIACLLAAHGAPVTVITTPASAQLVQGRVNRAGKGSSGITVTAVPFPAAEAGLPDGCERLDHVPSVDLVPNFFDATMQFGEAVAEHCRGLEAGRRPKCFVAGMCNTWAHGVARELRAPCFIFHGFCAFSLLCCEYLNTHKPHEAIASMDELFDVPVLPPFEFKFARRQLPLQFLPSCSIPEGRLRELREFEMAVDGIVVNSFEELEHDSAARLAAATGKAVFAVGPVSLCGAPSLVDSRADSDGARRCMAWLDAKKAKSVLYVSFGSAGRLPPEQLMQLGLALVSCPWPVLWVIKGADSLPDDVNKWLQDNTDANGLPESQCLAVRRWAPQVAILEHQAVGGFLTHCGWGSTLESVAAGVPMATWPFTAEQFLNEKLIVDVLRVGVSVGVTKPTEGVLTGGKDGGGLAKADVETEQKLEMEATQCPKPHFVVIPWPASSHIIPIVDIACLLATHGAPVTVITTPASAQLVQGRVDRAGQAPAPITVTVIPFPAAEAGLPNGCEKLHHVPSADLVPNFFDATTLFGEAVAQHCRCLVAPRRPSCVVAGMSNTWAHGVARELGAPCFIFHGFGAFAQLCCEYLNTHKPHEGVTLDELLHIPVLPPFECKFVRRQLPIRFQPSSSVPEDRIRELREFEMAVDGILVNSFEELEHGSAARLAAATGKAVLAVGPVSLCATPSSLHSWGDSDDARQCMAWLDAKKANSVLYVSFGSAARMPPAQLMELGLALVSCPWPVLWVIKGADSLPDDVNKWLQHNTNADGLPERQCLVVRGWAPQVAILEHPAVAGFLTHCGWGSTLESVAAGVPMATWPFFSEQFMNEKLIVDVLGIGVSVGVTKPTKSVLTDFTDGVGEAKPEVGTEQVRRALNKLMDGVDGEDRRNKAQELKAKAKAALEEGGSSYMNLEKLIQFAA</sequence>